<keyword evidence="2" id="KW-1185">Reference proteome</keyword>
<comment type="caution">
    <text evidence="1">The sequence shown here is derived from an EMBL/GenBank/DDBJ whole genome shotgun (WGS) entry which is preliminary data.</text>
</comment>
<name>A0ABV0UQD4_9TELE</name>
<protein>
    <submittedName>
        <fullName evidence="1">Uncharacterized protein</fullName>
    </submittedName>
</protein>
<sequence length="77" mass="8732">MYHLTILDISAAAIFSGTKKAFSSLWNQCRNQGQIRKKIGAALLQEEKLVRDSACNLRKCTQKTAQWVILSHKADQR</sequence>
<organism evidence="1 2">
    <name type="scientific">Ilyodon furcidens</name>
    <name type="common">goldbreast splitfin</name>
    <dbReference type="NCBI Taxonomy" id="33524"/>
    <lineage>
        <taxon>Eukaryota</taxon>
        <taxon>Metazoa</taxon>
        <taxon>Chordata</taxon>
        <taxon>Craniata</taxon>
        <taxon>Vertebrata</taxon>
        <taxon>Euteleostomi</taxon>
        <taxon>Actinopterygii</taxon>
        <taxon>Neopterygii</taxon>
        <taxon>Teleostei</taxon>
        <taxon>Neoteleostei</taxon>
        <taxon>Acanthomorphata</taxon>
        <taxon>Ovalentaria</taxon>
        <taxon>Atherinomorphae</taxon>
        <taxon>Cyprinodontiformes</taxon>
        <taxon>Goodeidae</taxon>
        <taxon>Ilyodon</taxon>
    </lineage>
</organism>
<dbReference type="EMBL" id="JAHRIQ010081399">
    <property type="protein sequence ID" value="MEQ2247044.1"/>
    <property type="molecule type" value="Genomic_DNA"/>
</dbReference>
<evidence type="ECO:0000313" key="1">
    <source>
        <dbReference type="EMBL" id="MEQ2247044.1"/>
    </source>
</evidence>
<reference evidence="1 2" key="1">
    <citation type="submission" date="2021-06" db="EMBL/GenBank/DDBJ databases">
        <authorList>
            <person name="Palmer J.M."/>
        </authorList>
    </citation>
    <scope>NUCLEOTIDE SEQUENCE [LARGE SCALE GENOMIC DNA]</scope>
    <source>
        <strain evidence="2">if_2019</strain>
        <tissue evidence="1">Muscle</tissue>
    </source>
</reference>
<accession>A0ABV0UQD4</accession>
<proteinExistence type="predicted"/>
<dbReference type="Proteomes" id="UP001482620">
    <property type="component" value="Unassembled WGS sequence"/>
</dbReference>
<gene>
    <name evidence="1" type="ORF">ILYODFUR_005227</name>
</gene>
<evidence type="ECO:0000313" key="2">
    <source>
        <dbReference type="Proteomes" id="UP001482620"/>
    </source>
</evidence>